<feature type="non-terminal residue" evidence="1">
    <location>
        <position position="1"/>
    </location>
</feature>
<comment type="caution">
    <text evidence="1">The sequence shown here is derived from an EMBL/GenBank/DDBJ whole genome shotgun (WGS) entry which is preliminary data.</text>
</comment>
<name>K1TMB2_9ZZZZ</name>
<reference evidence="1" key="1">
    <citation type="journal article" date="2013" name="Environ. Microbiol.">
        <title>Microbiota from the distal guts of lean and obese adolescents exhibit partial functional redundancy besides clear differences in community structure.</title>
        <authorList>
            <person name="Ferrer M."/>
            <person name="Ruiz A."/>
            <person name="Lanza F."/>
            <person name="Haange S.B."/>
            <person name="Oberbach A."/>
            <person name="Till H."/>
            <person name="Bargiela R."/>
            <person name="Campoy C."/>
            <person name="Segura M.T."/>
            <person name="Richter M."/>
            <person name="von Bergen M."/>
            <person name="Seifert J."/>
            <person name="Suarez A."/>
        </authorList>
    </citation>
    <scope>NUCLEOTIDE SEQUENCE</scope>
</reference>
<protein>
    <submittedName>
        <fullName evidence="1">Uncharacterized protein</fullName>
    </submittedName>
</protein>
<organism evidence="1">
    <name type="scientific">human gut metagenome</name>
    <dbReference type="NCBI Taxonomy" id="408170"/>
    <lineage>
        <taxon>unclassified sequences</taxon>
        <taxon>metagenomes</taxon>
        <taxon>organismal metagenomes</taxon>
    </lineage>
</organism>
<gene>
    <name evidence="1" type="ORF">LEA_09295</name>
</gene>
<dbReference type="EMBL" id="AJWY01006222">
    <property type="protein sequence ID" value="EKC67450.1"/>
    <property type="molecule type" value="Genomic_DNA"/>
</dbReference>
<sequence length="308" mass="34911">SVKEDLCGCGNLIEQDNTPIADIDRTPKITKDFFVQPKAEAKKVRAEKGEAYLGFVVNKSYILANFRENATELKKITSTIDLVKNDKNVEITDIDIHGFASPDGSYANNKRLANERAAALRKYVSSLYTLNSKLFTYQATPEDWEGFKKKIQASHLADKEAILEIANSSLAPDDKELKIRKLHPASYRYILDHIYPRLRHSDYTVTYTVRPFSIEEAKEILKTKPQQLSLQEMFLVAQTYEPGSPEFNEVFDIAVRLFPDDETANLNAACTDLQKGDLTSAEKHLSKAGNSKEAERVRDVFKQIKELE</sequence>
<proteinExistence type="predicted"/>
<evidence type="ECO:0000313" key="1">
    <source>
        <dbReference type="EMBL" id="EKC67450.1"/>
    </source>
</evidence>
<dbReference type="Gene3D" id="3.30.1330.60">
    <property type="entry name" value="OmpA-like domain"/>
    <property type="match status" value="1"/>
</dbReference>
<dbReference type="AlphaFoldDB" id="K1TMB2"/>
<accession>K1TMB2</accession>
<dbReference type="SUPFAM" id="SSF103088">
    <property type="entry name" value="OmpA-like"/>
    <property type="match status" value="1"/>
</dbReference>
<dbReference type="InterPro" id="IPR036737">
    <property type="entry name" value="OmpA-like_sf"/>
</dbReference>